<dbReference type="GeneID" id="20249081"/>
<dbReference type="OrthoDB" id="6054925at2759"/>
<keyword evidence="3" id="KW-1185">Reference proteome</keyword>
<protein>
    <submittedName>
        <fullName evidence="2">Uncharacterized protein</fullName>
    </submittedName>
</protein>
<dbReference type="KEGG" id="lgi:LOTGIDRAFT_232897"/>
<name>V4AH88_LOTGI</name>
<sequence length="221" mass="25091">MEFPLICVLSMLSTVLAFPPFAGYYFQGDSESRLQQCSSASKPCKILVKQVSNQVSDHRIFTSPNICNCAGGTCPLEWDEMPENTITRYLRSKDRFLSLQMKFCSPVAPQRMCRGNETALVVKGHSLVPSEIVEFNCRCFGNHPLIISKAWYQGYNERYQEYVCELPRCPTVDSQCMSVSNQPPRVRETVFECDCGRSRSCKADHGRRTALEESKGYCSLY</sequence>
<keyword evidence="1" id="KW-0732">Signal</keyword>
<dbReference type="RefSeq" id="XP_009056445.1">
    <property type="nucleotide sequence ID" value="XM_009058197.1"/>
</dbReference>
<evidence type="ECO:0000313" key="3">
    <source>
        <dbReference type="Proteomes" id="UP000030746"/>
    </source>
</evidence>
<evidence type="ECO:0000313" key="2">
    <source>
        <dbReference type="EMBL" id="ESO92756.1"/>
    </source>
</evidence>
<dbReference type="HOGENOM" id="CLU_1251909_0_0_1"/>
<proteinExistence type="predicted"/>
<dbReference type="Proteomes" id="UP000030746">
    <property type="component" value="Unassembled WGS sequence"/>
</dbReference>
<feature type="signal peptide" evidence="1">
    <location>
        <begin position="1"/>
        <end position="17"/>
    </location>
</feature>
<gene>
    <name evidence="2" type="ORF">LOTGIDRAFT_232897</name>
</gene>
<organism evidence="2 3">
    <name type="scientific">Lottia gigantea</name>
    <name type="common">Giant owl limpet</name>
    <dbReference type="NCBI Taxonomy" id="225164"/>
    <lineage>
        <taxon>Eukaryota</taxon>
        <taxon>Metazoa</taxon>
        <taxon>Spiralia</taxon>
        <taxon>Lophotrochozoa</taxon>
        <taxon>Mollusca</taxon>
        <taxon>Gastropoda</taxon>
        <taxon>Patellogastropoda</taxon>
        <taxon>Lottioidea</taxon>
        <taxon>Lottiidae</taxon>
        <taxon>Lottia</taxon>
    </lineage>
</organism>
<dbReference type="OMA" id="FINDYIC"/>
<accession>V4AH88</accession>
<feature type="chain" id="PRO_5004716845" evidence="1">
    <location>
        <begin position="18"/>
        <end position="221"/>
    </location>
</feature>
<dbReference type="EMBL" id="KB202014">
    <property type="protein sequence ID" value="ESO92756.1"/>
    <property type="molecule type" value="Genomic_DNA"/>
</dbReference>
<reference evidence="2 3" key="1">
    <citation type="journal article" date="2013" name="Nature">
        <title>Insights into bilaterian evolution from three spiralian genomes.</title>
        <authorList>
            <person name="Simakov O."/>
            <person name="Marletaz F."/>
            <person name="Cho S.J."/>
            <person name="Edsinger-Gonzales E."/>
            <person name="Havlak P."/>
            <person name="Hellsten U."/>
            <person name="Kuo D.H."/>
            <person name="Larsson T."/>
            <person name="Lv J."/>
            <person name="Arendt D."/>
            <person name="Savage R."/>
            <person name="Osoegawa K."/>
            <person name="de Jong P."/>
            <person name="Grimwood J."/>
            <person name="Chapman J.A."/>
            <person name="Shapiro H."/>
            <person name="Aerts A."/>
            <person name="Otillar R.P."/>
            <person name="Terry A.Y."/>
            <person name="Boore J.L."/>
            <person name="Grigoriev I.V."/>
            <person name="Lindberg D.R."/>
            <person name="Seaver E.C."/>
            <person name="Weisblat D.A."/>
            <person name="Putnam N.H."/>
            <person name="Rokhsar D.S."/>
        </authorList>
    </citation>
    <scope>NUCLEOTIDE SEQUENCE [LARGE SCALE GENOMIC DNA]</scope>
</reference>
<dbReference type="CTD" id="20249081"/>
<evidence type="ECO:0000256" key="1">
    <source>
        <dbReference type="SAM" id="SignalP"/>
    </source>
</evidence>
<dbReference type="AlphaFoldDB" id="V4AH88"/>